<organism evidence="8 11">
    <name type="scientific">Mediterraneibacter gnavus</name>
    <name type="common">Ruminococcus gnavus</name>
    <dbReference type="NCBI Taxonomy" id="33038"/>
    <lineage>
        <taxon>Bacteria</taxon>
        <taxon>Bacillati</taxon>
        <taxon>Bacillota</taxon>
        <taxon>Clostridia</taxon>
        <taxon>Lachnospirales</taxon>
        <taxon>Lachnospiraceae</taxon>
        <taxon>Mediterraneibacter</taxon>
    </lineage>
</organism>
<dbReference type="Proteomes" id="UP001297370">
    <property type="component" value="Unassembled WGS sequence"/>
</dbReference>
<dbReference type="GO" id="GO:0004564">
    <property type="term" value="F:beta-fructofuranosidase activity"/>
    <property type="evidence" value="ECO:0007669"/>
    <property type="project" value="UniProtKB-EC"/>
</dbReference>
<proteinExistence type="inferred from homology"/>
<comment type="similarity">
    <text evidence="1 5">Belongs to the glycosyl hydrolase 32 family.</text>
</comment>
<dbReference type="GO" id="GO:0005975">
    <property type="term" value="P:carbohydrate metabolic process"/>
    <property type="evidence" value="ECO:0007669"/>
    <property type="project" value="InterPro"/>
</dbReference>
<evidence type="ECO:0000313" key="9">
    <source>
        <dbReference type="EMBL" id="MCZ0689901.1"/>
    </source>
</evidence>
<dbReference type="SUPFAM" id="SSF75005">
    <property type="entry name" value="Arabinanase/levansucrase/invertase"/>
    <property type="match status" value="1"/>
</dbReference>
<dbReference type="Pfam" id="PF00251">
    <property type="entry name" value="Glyco_hydro_32N"/>
    <property type="match status" value="1"/>
</dbReference>
<dbReference type="SMART" id="SM00640">
    <property type="entry name" value="Glyco_32"/>
    <property type="match status" value="1"/>
</dbReference>
<comment type="caution">
    <text evidence="8">The sequence shown here is derived from an EMBL/GenBank/DDBJ whole genome shotgun (WGS) entry which is preliminary data.</text>
</comment>
<dbReference type="Proteomes" id="UP001076974">
    <property type="component" value="Unassembled WGS sequence"/>
</dbReference>
<dbReference type="InterPro" id="IPR001362">
    <property type="entry name" value="Glyco_hydro_32"/>
</dbReference>
<dbReference type="InterPro" id="IPR051214">
    <property type="entry name" value="GH32_Enzymes"/>
</dbReference>
<keyword evidence="4 5" id="KW-0326">Glycosidase</keyword>
<dbReference type="Proteomes" id="UP001149331">
    <property type="component" value="Unassembled WGS sequence"/>
</dbReference>
<dbReference type="Gene3D" id="2.115.10.20">
    <property type="entry name" value="Glycosyl hydrolase domain, family 43"/>
    <property type="match status" value="1"/>
</dbReference>
<dbReference type="InterPro" id="IPR013189">
    <property type="entry name" value="Glyco_hydro_32_C"/>
</dbReference>
<dbReference type="CDD" id="cd08995">
    <property type="entry name" value="GH32_EcAec43-like"/>
    <property type="match status" value="1"/>
</dbReference>
<dbReference type="Gene3D" id="2.60.120.560">
    <property type="entry name" value="Exo-inulinase, domain 1"/>
    <property type="match status" value="1"/>
</dbReference>
<dbReference type="EMBL" id="JAPZEG010000013">
    <property type="protein sequence ID" value="MDE1204211.1"/>
    <property type="molecule type" value="Genomic_DNA"/>
</dbReference>
<accession>A0AAJ1B955</accession>
<dbReference type="PANTHER" id="PTHR43101:SF1">
    <property type="entry name" value="BETA-FRUCTOSIDASE"/>
    <property type="match status" value="1"/>
</dbReference>
<dbReference type="PANTHER" id="PTHR43101">
    <property type="entry name" value="BETA-FRUCTOSIDASE"/>
    <property type="match status" value="1"/>
</dbReference>
<evidence type="ECO:0000313" key="11">
    <source>
        <dbReference type="Proteomes" id="UP001297370"/>
    </source>
</evidence>
<reference evidence="10" key="3">
    <citation type="submission" date="2022-12" db="EMBL/GenBank/DDBJ databases">
        <title>Genome of R. gnavus strain RSHDN_120.</title>
        <authorList>
            <person name="Abdugheni R."/>
        </authorList>
    </citation>
    <scope>NUCLEOTIDE SEQUENCE</scope>
    <source>
        <strain evidence="10">RSHDN_120</strain>
    </source>
</reference>
<dbReference type="AlphaFoldDB" id="A0AAJ1B955"/>
<evidence type="ECO:0000313" key="10">
    <source>
        <dbReference type="EMBL" id="MDE1204211.1"/>
    </source>
</evidence>
<sequence length="482" mass="56386">MKKLFYQPKDAWVGDLIPYWEDGTFYGFYLHDPRIKDKEYAEETTWHLVTTKDFVNLDYKGESIRRGADDRPNKNAYTGSVIKDSNGIYHAFYTAYNEKFKINGKSIQSVMQATGSDLEHLETMEDFLFVADGVLYEEFDWRDPFVFWNEEDGCYWMLLASRLKDSGALRGGCIALCKSKDLINWSYEKPFYAPQMYVTMECPEVFRMGEYWYLVYSTFSDCFTTHYRIAKSLDGPWMIPEDDVFDTRADYAIKTASDGEHRYAFGWIASKYGNCDFGPWEWGGTMVFHELVQDQATGALKVKVIPGVRDYYTKENEITQITSYNCELYKEKNAVDVMSQTLGAGLYEIPHDCFSIELDVHVEQAHEFGIALHVDKDMEQGYFLRMNPRKKEMAWDMWPRDHQGKYQWQIKGDVPYQIETARRLPEGTDYHILIIREEDICIVYINDEVVMSTRMYDHKDGYAGVYVVQGCVKISNFKLKIK</sequence>
<dbReference type="EMBL" id="JAPRBD010000007">
    <property type="protein sequence ID" value="MCZ0689901.1"/>
    <property type="molecule type" value="Genomic_DNA"/>
</dbReference>
<evidence type="ECO:0000313" key="8">
    <source>
        <dbReference type="EMBL" id="MCB5620863.1"/>
    </source>
</evidence>
<dbReference type="EC" id="3.2.1.26" evidence="2"/>
<dbReference type="Pfam" id="PF08244">
    <property type="entry name" value="Glyco_hydro_32C"/>
    <property type="match status" value="1"/>
</dbReference>
<evidence type="ECO:0000256" key="1">
    <source>
        <dbReference type="ARBA" id="ARBA00009902"/>
    </source>
</evidence>
<dbReference type="RefSeq" id="WP_173867696.1">
    <property type="nucleotide sequence ID" value="NZ_BAABXJ010000001.1"/>
</dbReference>
<evidence type="ECO:0000259" key="6">
    <source>
        <dbReference type="Pfam" id="PF00251"/>
    </source>
</evidence>
<feature type="domain" description="Glycosyl hydrolase family 32 N-terminal" evidence="6">
    <location>
        <begin position="7"/>
        <end position="274"/>
    </location>
</feature>
<dbReference type="EMBL" id="JAJBOM010000038">
    <property type="protein sequence ID" value="MCB5620863.1"/>
    <property type="molecule type" value="Genomic_DNA"/>
</dbReference>
<keyword evidence="3 5" id="KW-0378">Hydrolase</keyword>
<evidence type="ECO:0000256" key="3">
    <source>
        <dbReference type="ARBA" id="ARBA00022801"/>
    </source>
</evidence>
<evidence type="ECO:0000256" key="4">
    <source>
        <dbReference type="ARBA" id="ARBA00023295"/>
    </source>
</evidence>
<evidence type="ECO:0000256" key="5">
    <source>
        <dbReference type="RuleBase" id="RU362110"/>
    </source>
</evidence>
<dbReference type="InterPro" id="IPR013148">
    <property type="entry name" value="Glyco_hydro_32_N"/>
</dbReference>
<protein>
    <recommendedName>
        <fullName evidence="2">beta-fructofuranosidase</fullName>
        <ecNumber evidence="2">3.2.1.26</ecNumber>
    </recommendedName>
</protein>
<reference evidence="9" key="2">
    <citation type="submission" date="2022-11" db="EMBL/GenBank/DDBJ databases">
        <title>Temperate bacteriophages infecting mucin-degrading bacterium Ruminococcus gnavus from the human gut.</title>
        <authorList>
            <person name="Buttimer C."/>
        </authorList>
    </citation>
    <scope>NUCLEOTIDE SEQUENCE</scope>
    <source>
        <strain evidence="9">CCUG 52279</strain>
    </source>
</reference>
<evidence type="ECO:0000259" key="7">
    <source>
        <dbReference type="Pfam" id="PF08244"/>
    </source>
</evidence>
<gene>
    <name evidence="8" type="ORF">LIQ08_17180</name>
    <name evidence="10" type="ORF">O4N78_11680</name>
    <name evidence="9" type="ORF">OZZ16_08230</name>
</gene>
<dbReference type="InterPro" id="IPR023296">
    <property type="entry name" value="Glyco_hydro_beta-prop_sf"/>
</dbReference>
<feature type="domain" description="Glycosyl hydrolase family 32 C-terminal" evidence="7">
    <location>
        <begin position="344"/>
        <end position="478"/>
    </location>
</feature>
<reference evidence="8" key="1">
    <citation type="submission" date="2021-10" db="EMBL/GenBank/DDBJ databases">
        <title>Collection of gut derived symbiotic bacterial strains cultured from healthy donors.</title>
        <authorList>
            <person name="Lin H."/>
            <person name="Littmann E."/>
            <person name="Claire K."/>
            <person name="Pamer E."/>
        </authorList>
    </citation>
    <scope>NUCLEOTIDE SEQUENCE</scope>
    <source>
        <strain evidence="8">MSK.23.18</strain>
    </source>
</reference>
<name>A0AAJ1B955_MEDGN</name>
<evidence type="ECO:0000256" key="2">
    <source>
        <dbReference type="ARBA" id="ARBA00012758"/>
    </source>
</evidence>